<dbReference type="CDD" id="cd06184">
    <property type="entry name" value="flavohem_like_fad_nad_binding"/>
    <property type="match status" value="1"/>
</dbReference>
<dbReference type="InterPro" id="IPR006058">
    <property type="entry name" value="2Fe2S_fd_BS"/>
</dbReference>
<dbReference type="InterPro" id="IPR012349">
    <property type="entry name" value="Split_barrel_FMN-bd"/>
</dbReference>
<dbReference type="InterPro" id="IPR017938">
    <property type="entry name" value="Riboflavin_synthase-like_b-brl"/>
</dbReference>
<keyword evidence="4" id="KW-1185">Reference proteome</keyword>
<dbReference type="InterPro" id="IPR017927">
    <property type="entry name" value="FAD-bd_FR_type"/>
</dbReference>
<dbReference type="InterPro" id="IPR012675">
    <property type="entry name" value="Beta-grasp_dom_sf"/>
</dbReference>
<dbReference type="InterPro" id="IPR036010">
    <property type="entry name" value="2Fe-2S_ferredoxin-like_sf"/>
</dbReference>
<dbReference type="InterPro" id="IPR039261">
    <property type="entry name" value="FNR_nucleotide-bd"/>
</dbReference>
<dbReference type="SUPFAM" id="SSF63380">
    <property type="entry name" value="Riboflavin synthase domain-like"/>
    <property type="match status" value="1"/>
</dbReference>
<dbReference type="RefSeq" id="WP_219803533.1">
    <property type="nucleotide sequence ID" value="NZ_CP080096.1"/>
</dbReference>
<dbReference type="InterPro" id="IPR008333">
    <property type="entry name" value="Cbr1-like_FAD-bd_dom"/>
</dbReference>
<dbReference type="InterPro" id="IPR011576">
    <property type="entry name" value="Pyridox_Oxase_N"/>
</dbReference>
<reference evidence="3 4" key="1">
    <citation type="submission" date="2021-07" db="EMBL/GenBank/DDBJ databases">
        <title>Paraburkholderia edwinii protects Aspergillus sp. from phenazines by acting as a toxin sponge.</title>
        <authorList>
            <person name="Dahlstrom K.M."/>
            <person name="Newman D.K."/>
        </authorList>
    </citation>
    <scope>NUCLEOTIDE SEQUENCE [LARGE SCALE GENOMIC DNA]</scope>
    <source>
        <strain evidence="3 4">Pe01</strain>
    </source>
</reference>
<evidence type="ECO:0000259" key="2">
    <source>
        <dbReference type="PROSITE" id="PS51384"/>
    </source>
</evidence>
<dbReference type="PROSITE" id="PS51085">
    <property type="entry name" value="2FE2S_FER_2"/>
    <property type="match status" value="1"/>
</dbReference>
<evidence type="ECO:0000259" key="1">
    <source>
        <dbReference type="PROSITE" id="PS51085"/>
    </source>
</evidence>
<dbReference type="SUPFAM" id="SSF52343">
    <property type="entry name" value="Ferredoxin reductase-like, C-terminal NADP-linked domain"/>
    <property type="match status" value="1"/>
</dbReference>
<dbReference type="CDD" id="cd00207">
    <property type="entry name" value="fer2"/>
    <property type="match status" value="1"/>
</dbReference>
<organism evidence="3 4">
    <name type="scientific">Paraburkholderia edwinii</name>
    <dbReference type="NCBI Taxonomy" id="2861782"/>
    <lineage>
        <taxon>Bacteria</taxon>
        <taxon>Pseudomonadati</taxon>
        <taxon>Pseudomonadota</taxon>
        <taxon>Betaproteobacteria</taxon>
        <taxon>Burkholderiales</taxon>
        <taxon>Burkholderiaceae</taxon>
        <taxon>Paraburkholderia</taxon>
    </lineage>
</organism>
<dbReference type="Gene3D" id="3.10.20.30">
    <property type="match status" value="1"/>
</dbReference>
<dbReference type="Gene3D" id="2.30.110.10">
    <property type="entry name" value="Electron Transport, Fmn-binding Protein, Chain A"/>
    <property type="match status" value="1"/>
</dbReference>
<dbReference type="EMBL" id="CP080096">
    <property type="protein sequence ID" value="QYD73679.1"/>
    <property type="molecule type" value="Genomic_DNA"/>
</dbReference>
<proteinExistence type="predicted"/>
<dbReference type="Pfam" id="PF00111">
    <property type="entry name" value="Fer2"/>
    <property type="match status" value="1"/>
</dbReference>
<dbReference type="SUPFAM" id="SSF54292">
    <property type="entry name" value="2Fe-2S ferredoxin-like"/>
    <property type="match status" value="1"/>
</dbReference>
<dbReference type="Gene3D" id="3.40.50.80">
    <property type="entry name" value="Nucleotide-binding domain of ferredoxin-NADP reductase (FNR) module"/>
    <property type="match status" value="1"/>
</dbReference>
<dbReference type="Gene3D" id="2.40.30.10">
    <property type="entry name" value="Translation factors"/>
    <property type="match status" value="1"/>
</dbReference>
<name>A0ABX8UXF6_9BURK</name>
<dbReference type="PRINTS" id="PR00410">
    <property type="entry name" value="PHEHYDRXLASE"/>
</dbReference>
<dbReference type="Pfam" id="PF01243">
    <property type="entry name" value="PNPOx_N"/>
    <property type="match status" value="1"/>
</dbReference>
<feature type="domain" description="FAD-binding FR-type" evidence="2">
    <location>
        <begin position="360"/>
        <end position="469"/>
    </location>
</feature>
<dbReference type="Pfam" id="PF00970">
    <property type="entry name" value="FAD_binding_6"/>
    <property type="match status" value="1"/>
</dbReference>
<evidence type="ECO:0000313" key="3">
    <source>
        <dbReference type="EMBL" id="QYD73679.1"/>
    </source>
</evidence>
<dbReference type="Pfam" id="PF00175">
    <property type="entry name" value="NAD_binding_1"/>
    <property type="match status" value="1"/>
</dbReference>
<dbReference type="SUPFAM" id="SSF50475">
    <property type="entry name" value="FMN-binding split barrel"/>
    <property type="match status" value="1"/>
</dbReference>
<dbReference type="InterPro" id="IPR001433">
    <property type="entry name" value="OxRdtase_FAD/NAD-bd"/>
</dbReference>
<feature type="domain" description="2Fe-2S ferredoxin-type" evidence="1">
    <location>
        <begin position="654"/>
        <end position="744"/>
    </location>
</feature>
<sequence>MSTPVMLDEPGSTWHAGEVALQRQAGVADRMKDLGRRVVRDYMPDQHRAFFAQLPFVALGSVDADGDAWATLVAGKPGFVQSPDPHRLRVNAMPEPRDPAAAGVREGAAVALLGIELHTRRRNRMNGIVRELGAGGFAVDVGQSFGNCPQYIQIRNFTFTREPSVTSDAAPVISSELTGRAREIIAAADTFFVASYADRGANANSGANDSANGNADNVDGHAPAALRREVDVSHRGGNTGFVRIGADGVLTIPDFAGNLFFATLGNIFVNGRAGLVFVDFATGDLLQITGDASVDTDSPEVAAFQGAERLWRVKPRRVVYRPRALPLRWVFNEDGWSLNSLMTGNWTEAEHRLQAAALADAWRPFKVAQIVDESTTIRSFHLEPADGAGVIPHEAGQHLPIRVALPDETGAPGAVKTVRRTYTISSGPADGGYRISVKREGVVSRYLHDTLRVCSVIEARAPAGRFTIDAQEERPAVLLAAGVGITPMIAMLRHIVYEGLRTRHMRPTWLFQSARTPHERAFTDEVDYLASVSGGAVEVVRTLSDPQGARRGKDFDQSGRLDIALLRETLPLDDYDFYLCGPAGFMQSLYDGLRKLNIADERIHAEAFGPSGLKRTREGKLTDTAAAVSATAAAAAPSAPSAPAVQHVPAAQPTPVVFAKSGKEAQWNPASGSLLELAEAQGLSPEFSCRGGTCGSCRTRIVDGAVAYASPPEFPVGENEALICCAVPARTDQAGGGEPLVLDL</sequence>
<dbReference type="InterPro" id="IPR001041">
    <property type="entry name" value="2Fe-2S_ferredoxin-type"/>
</dbReference>
<gene>
    <name evidence="3" type="ORF">KZJ38_29180</name>
</gene>
<protein>
    <submittedName>
        <fullName evidence="3">Pyridoxamine 5'-phosphate oxidase family protein</fullName>
    </submittedName>
</protein>
<dbReference type="PANTHER" id="PTHR42815:SF2">
    <property type="entry name" value="FAD-BINDING, PUTATIVE (AFU_ORTHOLOGUE AFUA_6G07600)-RELATED"/>
    <property type="match status" value="1"/>
</dbReference>
<accession>A0ABX8UXF6</accession>
<dbReference type="PANTHER" id="PTHR42815">
    <property type="entry name" value="FAD-BINDING, PUTATIVE (AFU_ORTHOLOGUE AFUA_6G07600)-RELATED"/>
    <property type="match status" value="1"/>
</dbReference>
<dbReference type="PROSITE" id="PS00197">
    <property type="entry name" value="2FE2S_FER_1"/>
    <property type="match status" value="1"/>
</dbReference>
<dbReference type="Proteomes" id="UP000826462">
    <property type="component" value="Chromosome 2"/>
</dbReference>
<dbReference type="PROSITE" id="PS51384">
    <property type="entry name" value="FAD_FR"/>
    <property type="match status" value="1"/>
</dbReference>
<evidence type="ECO:0000313" key="4">
    <source>
        <dbReference type="Proteomes" id="UP000826462"/>
    </source>
</evidence>